<evidence type="ECO:0000256" key="6">
    <source>
        <dbReference type="ARBA" id="ARBA00022989"/>
    </source>
</evidence>
<dbReference type="Pfam" id="PF00528">
    <property type="entry name" value="BPD_transp_1"/>
    <property type="match status" value="1"/>
</dbReference>
<sequence>MRRKAVGLRVVSLLAMLFLYGPILVLVAYSFNAAHLSMAWRGTTLKWYAALVHDEALLAATANSLVIAVVSTIGATVLGGLLAFGMEAMSPGRQRLLEGSLVLPLVIPEVMMGVALMLFFVLLKMPLGLTTVILGHIVFNIPLVTIMIRTRLRKLDPALREAAEDLGADAWHTFRHVTFPLLRPAIWGAVLVAFTVSLDDFLVTFFTAGPGATTLPLKVYSMIKSGVTPEINALSALLVLVSMACVALSLHLQRREV</sequence>
<dbReference type="EMBL" id="CAJNBJ010000002">
    <property type="protein sequence ID" value="CAE6726892.1"/>
    <property type="molecule type" value="Genomic_DNA"/>
</dbReference>
<accession>A0ABM8R137</accession>
<evidence type="ECO:0000256" key="3">
    <source>
        <dbReference type="ARBA" id="ARBA00022448"/>
    </source>
</evidence>
<dbReference type="SUPFAM" id="SSF161098">
    <property type="entry name" value="MetI-like"/>
    <property type="match status" value="1"/>
</dbReference>
<evidence type="ECO:0000256" key="7">
    <source>
        <dbReference type="ARBA" id="ARBA00023136"/>
    </source>
</evidence>
<evidence type="ECO:0000256" key="8">
    <source>
        <dbReference type="RuleBase" id="RU363032"/>
    </source>
</evidence>
<feature type="transmembrane region" description="Helical" evidence="8">
    <location>
        <begin position="12"/>
        <end position="36"/>
    </location>
</feature>
<keyword evidence="7 8" id="KW-0472">Membrane</keyword>
<dbReference type="InterPro" id="IPR035906">
    <property type="entry name" value="MetI-like_sf"/>
</dbReference>
<dbReference type="PANTHER" id="PTHR43848">
    <property type="entry name" value="PUTRESCINE TRANSPORT SYSTEM PERMEASE PROTEIN POTI"/>
    <property type="match status" value="1"/>
</dbReference>
<organism evidence="10 11">
    <name type="scientific">Nitrospira defluvii</name>
    <dbReference type="NCBI Taxonomy" id="330214"/>
    <lineage>
        <taxon>Bacteria</taxon>
        <taxon>Pseudomonadati</taxon>
        <taxon>Nitrospirota</taxon>
        <taxon>Nitrospiria</taxon>
        <taxon>Nitrospirales</taxon>
        <taxon>Nitrospiraceae</taxon>
        <taxon>Nitrospira</taxon>
    </lineage>
</organism>
<comment type="caution">
    <text evidence="10">The sequence shown here is derived from an EMBL/GenBank/DDBJ whole genome shotgun (WGS) entry which is preliminary data.</text>
</comment>
<protein>
    <submittedName>
        <fullName evidence="10">Putrescine ABC transporter membrane subunit PotI</fullName>
    </submittedName>
</protein>
<keyword evidence="6 8" id="KW-1133">Transmembrane helix</keyword>
<dbReference type="InterPro" id="IPR000515">
    <property type="entry name" value="MetI-like"/>
</dbReference>
<gene>
    <name evidence="10" type="primary">potI</name>
    <name evidence="10" type="ORF">NSPZN2_100148</name>
</gene>
<evidence type="ECO:0000259" key="9">
    <source>
        <dbReference type="PROSITE" id="PS50928"/>
    </source>
</evidence>
<proteinExistence type="inferred from homology"/>
<evidence type="ECO:0000256" key="5">
    <source>
        <dbReference type="ARBA" id="ARBA00022692"/>
    </source>
</evidence>
<keyword evidence="5 8" id="KW-0812">Transmembrane</keyword>
<dbReference type="CDD" id="cd06261">
    <property type="entry name" value="TM_PBP2"/>
    <property type="match status" value="1"/>
</dbReference>
<feature type="transmembrane region" description="Helical" evidence="8">
    <location>
        <begin position="96"/>
        <end position="121"/>
    </location>
</feature>
<name>A0ABM8R137_9BACT</name>
<reference evidence="10 11" key="1">
    <citation type="submission" date="2021-02" db="EMBL/GenBank/DDBJ databases">
        <authorList>
            <person name="Han P."/>
        </authorList>
    </citation>
    <scope>NUCLEOTIDE SEQUENCE [LARGE SCALE GENOMIC DNA]</scope>
    <source>
        <strain evidence="10">Candidatus Nitrospira sp. ZN2</strain>
    </source>
</reference>
<evidence type="ECO:0000256" key="4">
    <source>
        <dbReference type="ARBA" id="ARBA00022475"/>
    </source>
</evidence>
<dbReference type="Gene3D" id="1.10.3720.10">
    <property type="entry name" value="MetI-like"/>
    <property type="match status" value="1"/>
</dbReference>
<keyword evidence="11" id="KW-1185">Reference proteome</keyword>
<keyword evidence="4" id="KW-1003">Cell membrane</keyword>
<dbReference type="PROSITE" id="PS50928">
    <property type="entry name" value="ABC_TM1"/>
    <property type="match status" value="1"/>
</dbReference>
<evidence type="ECO:0000256" key="1">
    <source>
        <dbReference type="ARBA" id="ARBA00004651"/>
    </source>
</evidence>
<feature type="transmembrane region" description="Helical" evidence="8">
    <location>
        <begin position="56"/>
        <end position="84"/>
    </location>
</feature>
<comment type="similarity">
    <text evidence="2">Belongs to the binding-protein-dependent transport system permease family. CysTW subfamily.</text>
</comment>
<feature type="transmembrane region" description="Helical" evidence="8">
    <location>
        <begin position="127"/>
        <end position="148"/>
    </location>
</feature>
<evidence type="ECO:0000313" key="11">
    <source>
        <dbReference type="Proteomes" id="UP000675880"/>
    </source>
</evidence>
<comment type="subcellular location">
    <subcellularLocation>
        <location evidence="1 8">Cell membrane</location>
        <topology evidence="1 8">Multi-pass membrane protein</topology>
    </subcellularLocation>
</comment>
<evidence type="ECO:0000256" key="2">
    <source>
        <dbReference type="ARBA" id="ARBA00007069"/>
    </source>
</evidence>
<evidence type="ECO:0000313" key="10">
    <source>
        <dbReference type="EMBL" id="CAE6726892.1"/>
    </source>
</evidence>
<dbReference type="Proteomes" id="UP000675880">
    <property type="component" value="Unassembled WGS sequence"/>
</dbReference>
<feature type="transmembrane region" description="Helical" evidence="8">
    <location>
        <begin position="231"/>
        <end position="252"/>
    </location>
</feature>
<feature type="domain" description="ABC transmembrane type-1" evidence="9">
    <location>
        <begin position="61"/>
        <end position="249"/>
    </location>
</feature>
<dbReference type="PANTHER" id="PTHR43848:SF2">
    <property type="entry name" value="PUTRESCINE TRANSPORT SYSTEM PERMEASE PROTEIN POTI"/>
    <property type="match status" value="1"/>
</dbReference>
<dbReference type="RefSeq" id="WP_213041519.1">
    <property type="nucleotide sequence ID" value="NZ_CAJNBJ010000002.1"/>
</dbReference>
<keyword evidence="3 8" id="KW-0813">Transport</keyword>
<dbReference type="InterPro" id="IPR051789">
    <property type="entry name" value="Bact_Polyamine_Transport"/>
</dbReference>
<feature type="transmembrane region" description="Helical" evidence="8">
    <location>
        <begin position="185"/>
        <end position="211"/>
    </location>
</feature>